<keyword evidence="3" id="KW-1003">Cell membrane</keyword>
<evidence type="ECO:0000256" key="4">
    <source>
        <dbReference type="ARBA" id="ARBA00022692"/>
    </source>
</evidence>
<dbReference type="PROSITE" id="PS51846">
    <property type="entry name" value="CNNM"/>
    <property type="match status" value="1"/>
</dbReference>
<dbReference type="Pfam" id="PF01595">
    <property type="entry name" value="CNNM"/>
    <property type="match status" value="1"/>
</dbReference>
<evidence type="ECO:0000259" key="12">
    <source>
        <dbReference type="PROSITE" id="PS51371"/>
    </source>
</evidence>
<keyword evidence="8 10" id="KW-0472">Membrane</keyword>
<comment type="similarity">
    <text evidence="2">Belongs to the UPF0053 family.</text>
</comment>
<keyword evidence="4 10" id="KW-0812">Transmembrane</keyword>
<dbReference type="FunFam" id="3.10.580.10:FF:000002">
    <property type="entry name" value="Magnesium/cobalt efflux protein CorC"/>
    <property type="match status" value="1"/>
</dbReference>
<evidence type="ECO:0000256" key="10">
    <source>
        <dbReference type="PROSITE-ProRule" id="PRU01193"/>
    </source>
</evidence>
<name>A0A562QSW3_9BACI</name>
<dbReference type="OrthoDB" id="9798188at2"/>
<dbReference type="PANTHER" id="PTHR43099:SF2">
    <property type="entry name" value="UPF0053 PROTEIN YRKA"/>
    <property type="match status" value="1"/>
</dbReference>
<dbReference type="AlphaFoldDB" id="A0A562QSW3"/>
<feature type="transmembrane region" description="Helical" evidence="11">
    <location>
        <begin position="6"/>
        <end position="30"/>
    </location>
</feature>
<protein>
    <submittedName>
        <fullName evidence="14">CBS domain containing-hemolysin-like protein</fullName>
    </submittedName>
</protein>
<keyword evidence="7 9" id="KW-0129">CBS domain</keyword>
<dbReference type="SUPFAM" id="SSF56176">
    <property type="entry name" value="FAD-binding/transporter-associated domain-like"/>
    <property type="match status" value="1"/>
</dbReference>
<dbReference type="SMART" id="SM01091">
    <property type="entry name" value="CorC_HlyC"/>
    <property type="match status" value="1"/>
</dbReference>
<evidence type="ECO:0000256" key="1">
    <source>
        <dbReference type="ARBA" id="ARBA00004651"/>
    </source>
</evidence>
<feature type="domain" description="CNNM transmembrane" evidence="13">
    <location>
        <begin position="1"/>
        <end position="203"/>
    </location>
</feature>
<dbReference type="GO" id="GO:0005886">
    <property type="term" value="C:plasma membrane"/>
    <property type="evidence" value="ECO:0007669"/>
    <property type="project" value="UniProtKB-SubCell"/>
</dbReference>
<dbReference type="InterPro" id="IPR000644">
    <property type="entry name" value="CBS_dom"/>
</dbReference>
<dbReference type="InterPro" id="IPR046342">
    <property type="entry name" value="CBS_dom_sf"/>
</dbReference>
<accession>A0A562QSW3</accession>
<dbReference type="InterPro" id="IPR016169">
    <property type="entry name" value="FAD-bd_PCMH_sub2"/>
</dbReference>
<evidence type="ECO:0000256" key="7">
    <source>
        <dbReference type="ARBA" id="ARBA00023122"/>
    </source>
</evidence>
<feature type="domain" description="CBS" evidence="12">
    <location>
        <begin position="222"/>
        <end position="282"/>
    </location>
</feature>
<dbReference type="SMART" id="SM00116">
    <property type="entry name" value="CBS"/>
    <property type="match status" value="2"/>
</dbReference>
<organism evidence="14 15">
    <name type="scientific">Halalkalibacter nanhaiisediminis</name>
    <dbReference type="NCBI Taxonomy" id="688079"/>
    <lineage>
        <taxon>Bacteria</taxon>
        <taxon>Bacillati</taxon>
        <taxon>Bacillota</taxon>
        <taxon>Bacilli</taxon>
        <taxon>Bacillales</taxon>
        <taxon>Bacillaceae</taxon>
        <taxon>Halalkalibacter</taxon>
    </lineage>
</organism>
<dbReference type="InterPro" id="IPR002550">
    <property type="entry name" value="CNNM"/>
</dbReference>
<feature type="domain" description="CBS" evidence="12">
    <location>
        <begin position="285"/>
        <end position="344"/>
    </location>
</feature>
<dbReference type="GO" id="GO:0050660">
    <property type="term" value="F:flavin adenine dinucleotide binding"/>
    <property type="evidence" value="ECO:0007669"/>
    <property type="project" value="InterPro"/>
</dbReference>
<dbReference type="Proteomes" id="UP000315711">
    <property type="component" value="Unassembled WGS sequence"/>
</dbReference>
<feature type="transmembrane region" description="Helical" evidence="11">
    <location>
        <begin position="60"/>
        <end position="80"/>
    </location>
</feature>
<evidence type="ECO:0000256" key="2">
    <source>
        <dbReference type="ARBA" id="ARBA00006337"/>
    </source>
</evidence>
<dbReference type="PROSITE" id="PS51371">
    <property type="entry name" value="CBS"/>
    <property type="match status" value="2"/>
</dbReference>
<keyword evidence="6 10" id="KW-1133">Transmembrane helix</keyword>
<dbReference type="InterPro" id="IPR036318">
    <property type="entry name" value="FAD-bd_PCMH-like_sf"/>
</dbReference>
<evidence type="ECO:0000256" key="8">
    <source>
        <dbReference type="ARBA" id="ARBA00023136"/>
    </source>
</evidence>
<gene>
    <name evidence="14" type="ORF">IQ10_00280</name>
</gene>
<evidence type="ECO:0000256" key="3">
    <source>
        <dbReference type="ARBA" id="ARBA00022475"/>
    </source>
</evidence>
<keyword evidence="15" id="KW-1185">Reference proteome</keyword>
<dbReference type="Pfam" id="PF03471">
    <property type="entry name" value="CorC_HlyC"/>
    <property type="match status" value="1"/>
</dbReference>
<dbReference type="Gene3D" id="3.30.465.10">
    <property type="match status" value="1"/>
</dbReference>
<proteinExistence type="inferred from homology"/>
<evidence type="ECO:0000256" key="6">
    <source>
        <dbReference type="ARBA" id="ARBA00022989"/>
    </source>
</evidence>
<dbReference type="RefSeq" id="WP_144448684.1">
    <property type="nucleotide sequence ID" value="NZ_VLKZ01000001.1"/>
</dbReference>
<dbReference type="CDD" id="cd04590">
    <property type="entry name" value="CBS_pair_CorC_HlyC_assoc"/>
    <property type="match status" value="1"/>
</dbReference>
<dbReference type="InterPro" id="IPR051676">
    <property type="entry name" value="UPF0053_domain"/>
</dbReference>
<feature type="transmembrane region" description="Helical" evidence="11">
    <location>
        <begin position="100"/>
        <end position="125"/>
    </location>
</feature>
<sequence>MDSITLLNLFLIALLIGLTAFFVGAEFAVVKVRMSRIDQLISEGNKKAILAKKVANDLDYYLSACQLGITVTALGLGFLGKPTVERLLYPLFESWGVAQAVATVVSIAVAFSVVTFLHVVVGELAPKSLAIQFAEKMTLLLAGPLYWFGKIMYPLIWSLNGSARVLLRTFGVQPAGHEQAHSEEELKIIMAQSFKSGEINQIELSYMENIFSFDERVAKDIMVPRTQIITLEQTMTREEIIDILNEHKYTRYPVTEEGDKDRIIGFVNVKEMLTNYAVGQESRLVDSLHELIMIHEGTPLQDALLKMQSKRVHIALVMDEYGGTAGIITMEDILEEIVGEIRDEFDSDEVPDIQQKSEELYHINGRVLLVDLEKQFGLTFKDSEDVDTIGGWFQLQNTETMPNDSIEQDGHLWTVLEMENHQILQVALQLRAVPQEETTEAIT</sequence>
<feature type="transmembrane region" description="Helical" evidence="11">
    <location>
        <begin position="137"/>
        <end position="157"/>
    </location>
</feature>
<dbReference type="InterPro" id="IPR005170">
    <property type="entry name" value="Transptr-assoc_dom"/>
</dbReference>
<comment type="caution">
    <text evidence="14">The sequence shown here is derived from an EMBL/GenBank/DDBJ whole genome shotgun (WGS) entry which is preliminary data.</text>
</comment>
<evidence type="ECO:0000256" key="11">
    <source>
        <dbReference type="SAM" id="Phobius"/>
    </source>
</evidence>
<evidence type="ECO:0000256" key="5">
    <source>
        <dbReference type="ARBA" id="ARBA00022737"/>
    </source>
</evidence>
<dbReference type="PANTHER" id="PTHR43099">
    <property type="entry name" value="UPF0053 PROTEIN YRKA"/>
    <property type="match status" value="1"/>
</dbReference>
<evidence type="ECO:0000313" key="15">
    <source>
        <dbReference type="Proteomes" id="UP000315711"/>
    </source>
</evidence>
<dbReference type="Gene3D" id="3.10.580.10">
    <property type="entry name" value="CBS-domain"/>
    <property type="match status" value="1"/>
</dbReference>
<dbReference type="InterPro" id="IPR044751">
    <property type="entry name" value="Ion_transp-like_CBS"/>
</dbReference>
<evidence type="ECO:0000256" key="9">
    <source>
        <dbReference type="PROSITE-ProRule" id="PRU00703"/>
    </source>
</evidence>
<dbReference type="Pfam" id="PF00571">
    <property type="entry name" value="CBS"/>
    <property type="match status" value="2"/>
</dbReference>
<keyword evidence="5" id="KW-0677">Repeat</keyword>
<dbReference type="SUPFAM" id="SSF54631">
    <property type="entry name" value="CBS-domain pair"/>
    <property type="match status" value="1"/>
</dbReference>
<dbReference type="EMBL" id="VLKZ01000001">
    <property type="protein sequence ID" value="TWI59858.1"/>
    <property type="molecule type" value="Genomic_DNA"/>
</dbReference>
<evidence type="ECO:0000259" key="13">
    <source>
        <dbReference type="PROSITE" id="PS51846"/>
    </source>
</evidence>
<reference evidence="14 15" key="1">
    <citation type="journal article" date="2015" name="Stand. Genomic Sci.">
        <title>Genomic Encyclopedia of Bacterial and Archaeal Type Strains, Phase III: the genomes of soil and plant-associated and newly described type strains.</title>
        <authorList>
            <person name="Whitman W.B."/>
            <person name="Woyke T."/>
            <person name="Klenk H.P."/>
            <person name="Zhou Y."/>
            <person name="Lilburn T.G."/>
            <person name="Beck B.J."/>
            <person name="De Vos P."/>
            <person name="Vandamme P."/>
            <person name="Eisen J.A."/>
            <person name="Garrity G."/>
            <person name="Hugenholtz P."/>
            <person name="Kyrpides N.C."/>
        </authorList>
    </citation>
    <scope>NUCLEOTIDE SEQUENCE [LARGE SCALE GENOMIC DNA]</scope>
    <source>
        <strain evidence="14 15">CGMCC 1.10116</strain>
    </source>
</reference>
<comment type="subcellular location">
    <subcellularLocation>
        <location evidence="1">Cell membrane</location>
        <topology evidence="1">Multi-pass membrane protein</topology>
    </subcellularLocation>
</comment>
<evidence type="ECO:0000313" key="14">
    <source>
        <dbReference type="EMBL" id="TWI59858.1"/>
    </source>
</evidence>